<dbReference type="Proteomes" id="UP000821853">
    <property type="component" value="Unassembled WGS sequence"/>
</dbReference>
<reference evidence="2 3" key="1">
    <citation type="journal article" date="2020" name="Cell">
        <title>Large-Scale Comparative Analyses of Tick Genomes Elucidate Their Genetic Diversity and Vector Capacities.</title>
        <authorList>
            <consortium name="Tick Genome and Microbiome Consortium (TIGMIC)"/>
            <person name="Jia N."/>
            <person name="Wang J."/>
            <person name="Shi W."/>
            <person name="Du L."/>
            <person name="Sun Y."/>
            <person name="Zhan W."/>
            <person name="Jiang J.F."/>
            <person name="Wang Q."/>
            <person name="Zhang B."/>
            <person name="Ji P."/>
            <person name="Bell-Sakyi L."/>
            <person name="Cui X.M."/>
            <person name="Yuan T.T."/>
            <person name="Jiang B.G."/>
            <person name="Yang W.F."/>
            <person name="Lam T.T."/>
            <person name="Chang Q.C."/>
            <person name="Ding S.J."/>
            <person name="Wang X.J."/>
            <person name="Zhu J.G."/>
            <person name="Ruan X.D."/>
            <person name="Zhao L."/>
            <person name="Wei J.T."/>
            <person name="Ye R.Z."/>
            <person name="Que T.C."/>
            <person name="Du C.H."/>
            <person name="Zhou Y.H."/>
            <person name="Cheng J.X."/>
            <person name="Dai P.F."/>
            <person name="Guo W.B."/>
            <person name="Han X.H."/>
            <person name="Huang E.J."/>
            <person name="Li L.F."/>
            <person name="Wei W."/>
            <person name="Gao Y.C."/>
            <person name="Liu J.Z."/>
            <person name="Shao H.Z."/>
            <person name="Wang X."/>
            <person name="Wang C.C."/>
            <person name="Yang T.C."/>
            <person name="Huo Q.B."/>
            <person name="Li W."/>
            <person name="Chen H.Y."/>
            <person name="Chen S.E."/>
            <person name="Zhou L.G."/>
            <person name="Ni X.B."/>
            <person name="Tian J.H."/>
            <person name="Sheng Y."/>
            <person name="Liu T."/>
            <person name="Pan Y.S."/>
            <person name="Xia L.Y."/>
            <person name="Li J."/>
            <person name="Zhao F."/>
            <person name="Cao W.C."/>
        </authorList>
    </citation>
    <scope>NUCLEOTIDE SEQUENCE [LARGE SCALE GENOMIC DNA]</scope>
    <source>
        <strain evidence="2">HaeL-2018</strain>
    </source>
</reference>
<keyword evidence="3" id="KW-1185">Reference proteome</keyword>
<feature type="region of interest" description="Disordered" evidence="1">
    <location>
        <begin position="1"/>
        <end position="41"/>
    </location>
</feature>
<evidence type="ECO:0000313" key="3">
    <source>
        <dbReference type="Proteomes" id="UP000821853"/>
    </source>
</evidence>
<feature type="compositionally biased region" description="Polar residues" evidence="1">
    <location>
        <begin position="8"/>
        <end position="17"/>
    </location>
</feature>
<organism evidence="2 3">
    <name type="scientific">Haemaphysalis longicornis</name>
    <name type="common">Bush tick</name>
    <dbReference type="NCBI Taxonomy" id="44386"/>
    <lineage>
        <taxon>Eukaryota</taxon>
        <taxon>Metazoa</taxon>
        <taxon>Ecdysozoa</taxon>
        <taxon>Arthropoda</taxon>
        <taxon>Chelicerata</taxon>
        <taxon>Arachnida</taxon>
        <taxon>Acari</taxon>
        <taxon>Parasitiformes</taxon>
        <taxon>Ixodida</taxon>
        <taxon>Ixodoidea</taxon>
        <taxon>Ixodidae</taxon>
        <taxon>Haemaphysalinae</taxon>
        <taxon>Haemaphysalis</taxon>
    </lineage>
</organism>
<dbReference type="VEuPathDB" id="VectorBase:HLOH_040496"/>
<dbReference type="EMBL" id="JABSTR010000977">
    <property type="protein sequence ID" value="KAH9383143.1"/>
    <property type="molecule type" value="Genomic_DNA"/>
</dbReference>
<sequence length="88" mass="8853">MGDAASPGPTTVLSSVDGSLDAPNKGAPAPGSRRTSRNSVDYAASRRASYGMLAPPGDSSQGTCLSSCCIFIIHNARCSSGHCSLCCS</sequence>
<gene>
    <name evidence="2" type="ORF">HPB48_023878</name>
</gene>
<name>A0A9J6GXC4_HAELO</name>
<accession>A0A9J6GXC4</accession>
<protein>
    <submittedName>
        <fullName evidence="2">Uncharacterized protein</fullName>
    </submittedName>
</protein>
<proteinExistence type="predicted"/>
<evidence type="ECO:0000313" key="2">
    <source>
        <dbReference type="EMBL" id="KAH9383143.1"/>
    </source>
</evidence>
<dbReference type="AlphaFoldDB" id="A0A9J6GXC4"/>
<comment type="caution">
    <text evidence="2">The sequence shown here is derived from an EMBL/GenBank/DDBJ whole genome shotgun (WGS) entry which is preliminary data.</text>
</comment>
<evidence type="ECO:0000256" key="1">
    <source>
        <dbReference type="SAM" id="MobiDB-lite"/>
    </source>
</evidence>
<dbReference type="OrthoDB" id="6500341at2759"/>